<proteinExistence type="predicted"/>
<comment type="caution">
    <text evidence="1">The sequence shown here is derived from an EMBL/GenBank/DDBJ whole genome shotgun (WGS) entry which is preliminary data.</text>
</comment>
<accession>A0ACB8QH05</accession>
<dbReference type="Proteomes" id="UP000814128">
    <property type="component" value="Unassembled WGS sequence"/>
</dbReference>
<sequence>MLAFSLSGFLLLLSVAGHVSAAQYSISDTFQGNDFLNNFDFFTDADPTNGYVNYVSKADALAKDLVQVSGNNFTLRADDQNVPSTSARGRDSVRITSQKAYNTHVSIYNVAHMPKGCGTWPAIWEVGNNWPNEGEVDIVEGTNLATANVASLHTGPGCTVPPVRTQMTGNPLNNNCVSGAGSNAGCNVQLTAADSFGHPFNTNGGGIYAMERASTGISIWFWARNDQNVPAEVANGAATIDTSTWGTADVVFPDTGCNITNHFGNHNIVINLTFCGDLAGATYPTSGCPSTCQDFVQNNPGEFNWAFFSMMWIKVYE</sequence>
<protein>
    <submittedName>
        <fullName evidence="1">2 beta-glucan</fullName>
    </submittedName>
</protein>
<reference evidence="1" key="2">
    <citation type="journal article" date="2022" name="New Phytol.">
        <title>Evolutionary transition to the ectomycorrhizal habit in the genomes of a hyperdiverse lineage of mushroom-forming fungi.</title>
        <authorList>
            <person name="Looney B."/>
            <person name="Miyauchi S."/>
            <person name="Morin E."/>
            <person name="Drula E."/>
            <person name="Courty P.E."/>
            <person name="Kohler A."/>
            <person name="Kuo A."/>
            <person name="LaButti K."/>
            <person name="Pangilinan J."/>
            <person name="Lipzen A."/>
            <person name="Riley R."/>
            <person name="Andreopoulos W."/>
            <person name="He G."/>
            <person name="Johnson J."/>
            <person name="Nolan M."/>
            <person name="Tritt A."/>
            <person name="Barry K.W."/>
            <person name="Grigoriev I.V."/>
            <person name="Nagy L.G."/>
            <person name="Hibbett D."/>
            <person name="Henrissat B."/>
            <person name="Matheny P.B."/>
            <person name="Labbe J."/>
            <person name="Martin F.M."/>
        </authorList>
    </citation>
    <scope>NUCLEOTIDE SEQUENCE</scope>
    <source>
        <strain evidence="1">EC-137</strain>
    </source>
</reference>
<dbReference type="EMBL" id="MU273614">
    <property type="protein sequence ID" value="KAI0030591.1"/>
    <property type="molecule type" value="Genomic_DNA"/>
</dbReference>
<gene>
    <name evidence="1" type="ORF">K488DRAFT_79551</name>
</gene>
<keyword evidence="2" id="KW-1185">Reference proteome</keyword>
<name>A0ACB8QH05_9AGAM</name>
<reference evidence="1" key="1">
    <citation type="submission" date="2021-02" db="EMBL/GenBank/DDBJ databases">
        <authorList>
            <consortium name="DOE Joint Genome Institute"/>
            <person name="Ahrendt S."/>
            <person name="Looney B.P."/>
            <person name="Miyauchi S."/>
            <person name="Morin E."/>
            <person name="Drula E."/>
            <person name="Courty P.E."/>
            <person name="Chicoki N."/>
            <person name="Fauchery L."/>
            <person name="Kohler A."/>
            <person name="Kuo A."/>
            <person name="Labutti K."/>
            <person name="Pangilinan J."/>
            <person name="Lipzen A."/>
            <person name="Riley R."/>
            <person name="Andreopoulos W."/>
            <person name="He G."/>
            <person name="Johnson J."/>
            <person name="Barry K.W."/>
            <person name="Grigoriev I.V."/>
            <person name="Nagy L."/>
            <person name="Hibbett D."/>
            <person name="Henrissat B."/>
            <person name="Matheny P.B."/>
            <person name="Labbe J."/>
            <person name="Martin F."/>
        </authorList>
    </citation>
    <scope>NUCLEOTIDE SEQUENCE</scope>
    <source>
        <strain evidence="1">EC-137</strain>
    </source>
</reference>
<evidence type="ECO:0000313" key="1">
    <source>
        <dbReference type="EMBL" id="KAI0030591.1"/>
    </source>
</evidence>
<organism evidence="1 2">
    <name type="scientific">Vararia minispora EC-137</name>
    <dbReference type="NCBI Taxonomy" id="1314806"/>
    <lineage>
        <taxon>Eukaryota</taxon>
        <taxon>Fungi</taxon>
        <taxon>Dikarya</taxon>
        <taxon>Basidiomycota</taxon>
        <taxon>Agaricomycotina</taxon>
        <taxon>Agaricomycetes</taxon>
        <taxon>Russulales</taxon>
        <taxon>Lachnocladiaceae</taxon>
        <taxon>Vararia</taxon>
    </lineage>
</organism>
<evidence type="ECO:0000313" key="2">
    <source>
        <dbReference type="Proteomes" id="UP000814128"/>
    </source>
</evidence>